<evidence type="ECO:0000313" key="2">
    <source>
        <dbReference type="EMBL" id="PPQ85310.1"/>
    </source>
</evidence>
<proteinExistence type="predicted"/>
<protein>
    <submittedName>
        <fullName evidence="2">Uncharacterized protein</fullName>
    </submittedName>
</protein>
<evidence type="ECO:0000256" key="1">
    <source>
        <dbReference type="SAM" id="MobiDB-lite"/>
    </source>
</evidence>
<name>A0A409X3J3_9AGAR</name>
<comment type="caution">
    <text evidence="2">The sequence shown here is derived from an EMBL/GenBank/DDBJ whole genome shotgun (WGS) entry which is preliminary data.</text>
</comment>
<dbReference type="AlphaFoldDB" id="A0A409X3J3"/>
<organism evidence="2 3">
    <name type="scientific">Gymnopilus dilepis</name>
    <dbReference type="NCBI Taxonomy" id="231916"/>
    <lineage>
        <taxon>Eukaryota</taxon>
        <taxon>Fungi</taxon>
        <taxon>Dikarya</taxon>
        <taxon>Basidiomycota</taxon>
        <taxon>Agaricomycotina</taxon>
        <taxon>Agaricomycetes</taxon>
        <taxon>Agaricomycetidae</taxon>
        <taxon>Agaricales</taxon>
        <taxon>Agaricineae</taxon>
        <taxon>Hymenogastraceae</taxon>
        <taxon>Gymnopilus</taxon>
    </lineage>
</organism>
<accession>A0A409X3J3</accession>
<dbReference type="Proteomes" id="UP000284706">
    <property type="component" value="Unassembled WGS sequence"/>
</dbReference>
<dbReference type="InParanoid" id="A0A409X3J3"/>
<evidence type="ECO:0000313" key="3">
    <source>
        <dbReference type="Proteomes" id="UP000284706"/>
    </source>
</evidence>
<keyword evidence="3" id="KW-1185">Reference proteome</keyword>
<sequence>MGQEGVVRGTDACNVLRILGDADQPVPGIWNAWSNFHPTRYSMVAGSKADNQDEGELPFAFRPLLSVSYNVTLGTASTVAAAALPPCRQHFAGLPPRQSQEFQVPRSLAGKSDPSAAPSFVLLNPSFKSVSVGIPTASSIVLAQSSRYQLSPFMAILSPYPSLRSSAFRVCPPTSILLPIPSRSGTLRRPPAFLNPVPKYLLVRASWRQGERVDLSALKKFRAAPLATSHMKPIHEEGWDSLTNFIPYFKTIKDEPQKVKEFIARTFDILVMRLNLRLRGREDVSSAYAVAAKKRWIKRRLDGNAPENDSPLKGDWKKFLFFQKAKIGIYGKDPDITASNSGSPRPRPRPRPKARKDVMSDYFSSP</sequence>
<gene>
    <name evidence="2" type="ORF">CVT26_001314</name>
</gene>
<feature type="region of interest" description="Disordered" evidence="1">
    <location>
        <begin position="331"/>
        <end position="366"/>
    </location>
</feature>
<reference evidence="2 3" key="1">
    <citation type="journal article" date="2018" name="Evol. Lett.">
        <title>Horizontal gene cluster transfer increased hallucinogenic mushroom diversity.</title>
        <authorList>
            <person name="Reynolds H.T."/>
            <person name="Vijayakumar V."/>
            <person name="Gluck-Thaler E."/>
            <person name="Korotkin H.B."/>
            <person name="Matheny P.B."/>
            <person name="Slot J.C."/>
        </authorList>
    </citation>
    <scope>NUCLEOTIDE SEQUENCE [LARGE SCALE GENOMIC DNA]</scope>
    <source>
        <strain evidence="2 3">SRW20</strain>
    </source>
</reference>
<dbReference type="EMBL" id="NHYE01004324">
    <property type="protein sequence ID" value="PPQ85310.1"/>
    <property type="molecule type" value="Genomic_DNA"/>
</dbReference>